<protein>
    <submittedName>
        <fullName evidence="1">Forkhead box protein K2</fullName>
    </submittedName>
</protein>
<reference evidence="1" key="1">
    <citation type="submission" date="2021-08" db="EMBL/GenBank/DDBJ databases">
        <title>The first chromosome-level gecko genome reveals the dynamic sex chromosomes of Neotropical dwarf geckos (Sphaerodactylidae: Sphaerodactylus).</title>
        <authorList>
            <person name="Pinto B.J."/>
            <person name="Keating S.E."/>
            <person name="Gamble T."/>
        </authorList>
    </citation>
    <scope>NUCLEOTIDE SEQUENCE</scope>
    <source>
        <strain evidence="1">TG3544</strain>
    </source>
</reference>
<sequence>MGRVIPSDLHLMADNSQSENDKEASGGDSPKDDSKPPYSYAQLIVQAITMAPDKQLTLNGIYTHITKNYPYYRTADKGWQNSIRHNLSLNRYFIKVPRSQEEPGKGSFWRIDPASESKLIEQAFRKRRPRGVPCFRTPLGPLSSRSAPASPNHSGVLSAHSSGVQTPESLSREGSPVPMEPEPSTIQPKLAVIQEARFAQSAPGSPLSSQPVLITVQRQLPQTMKPVTYTVATPVTTSTPQQPVVQTVHVVHQIPAVSVTNVTGLSPANTYTVAGQAVVTQAAVVAQPKGEPQENGDHSEMKVKVEPIPAVSHTTIGAASRIIQTSQTAPLQTVTIVQQTPLGQHQLPIKTVTQNGTHIVPITTAIQGQANTVWSHTGVEGQILHLNRSISGFICCFSGSIGDIAAASPLHMLATHASASASLPTKRQNGDQSEQQELKRIKTEDGESIVIAVNVDTPSVAVSEQSSQN</sequence>
<organism evidence="1 2">
    <name type="scientific">Sphaerodactylus townsendi</name>
    <dbReference type="NCBI Taxonomy" id="933632"/>
    <lineage>
        <taxon>Eukaryota</taxon>
        <taxon>Metazoa</taxon>
        <taxon>Chordata</taxon>
        <taxon>Craniata</taxon>
        <taxon>Vertebrata</taxon>
        <taxon>Euteleostomi</taxon>
        <taxon>Lepidosauria</taxon>
        <taxon>Squamata</taxon>
        <taxon>Bifurcata</taxon>
        <taxon>Gekkota</taxon>
        <taxon>Sphaerodactylidae</taxon>
        <taxon>Sphaerodactylus</taxon>
    </lineage>
</organism>
<name>A0ACB8EJL7_9SAUR</name>
<gene>
    <name evidence="1" type="primary">FOXK2_2</name>
    <name evidence="1" type="ORF">K3G42_027287</name>
</gene>
<comment type="caution">
    <text evidence="1">The sequence shown here is derived from an EMBL/GenBank/DDBJ whole genome shotgun (WGS) entry which is preliminary data.</text>
</comment>
<evidence type="ECO:0000313" key="2">
    <source>
        <dbReference type="Proteomes" id="UP000827872"/>
    </source>
</evidence>
<keyword evidence="2" id="KW-1185">Reference proteome</keyword>
<evidence type="ECO:0000313" key="1">
    <source>
        <dbReference type="EMBL" id="KAH7992819.1"/>
    </source>
</evidence>
<accession>A0ACB8EJL7</accession>
<dbReference type="EMBL" id="CM037616">
    <property type="protein sequence ID" value="KAH7992819.1"/>
    <property type="molecule type" value="Genomic_DNA"/>
</dbReference>
<proteinExistence type="predicted"/>
<dbReference type="Proteomes" id="UP000827872">
    <property type="component" value="Linkage Group LG03"/>
</dbReference>